<accession>A0AAF1JXH3</accession>
<dbReference type="GO" id="GO:0016787">
    <property type="term" value="F:hydrolase activity"/>
    <property type="evidence" value="ECO:0007669"/>
    <property type="project" value="InterPro"/>
</dbReference>
<protein>
    <submittedName>
        <fullName evidence="2">Metallophosphoesterase</fullName>
    </submittedName>
</protein>
<dbReference type="SUPFAM" id="SSF56300">
    <property type="entry name" value="Metallo-dependent phosphatases"/>
    <property type="match status" value="1"/>
</dbReference>
<dbReference type="RefSeq" id="WP_211874992.1">
    <property type="nucleotide sequence ID" value="NZ_JAAEDH010000015.1"/>
</dbReference>
<dbReference type="Pfam" id="PF00149">
    <property type="entry name" value="Metallophos"/>
    <property type="match status" value="1"/>
</dbReference>
<organism evidence="2 3">
    <name type="scientific">Plastoroseomonas arctica</name>
    <dbReference type="NCBI Taxonomy" id="1509237"/>
    <lineage>
        <taxon>Bacteria</taxon>
        <taxon>Pseudomonadati</taxon>
        <taxon>Pseudomonadota</taxon>
        <taxon>Alphaproteobacteria</taxon>
        <taxon>Acetobacterales</taxon>
        <taxon>Acetobacteraceae</taxon>
        <taxon>Plastoroseomonas</taxon>
    </lineage>
</organism>
<sequence length="259" mass="28080">MTATEAADIVFIGDIHRQWHHVVTGLARLPRPPAVAVLLGDMECHAPLDVVAAPLLDAGVAVHWIWGNHDYDGGPEMWANLTDPARNPKTRDGALNARVVEIGGLRIAGLGGTFRRRVWEPPFERRLQGRAELADDVATLGADWTEKQRDAMAHALAAMAIWPEDFDTLAAVRADVLVTHEAPSSHPQGFAMLDELARAMGARLMIHGHHHVCYRARAEDGLQVQGVGAGWAVALDGTALWQGEADRWLGAPPPGWQSA</sequence>
<comment type="caution">
    <text evidence="2">The sequence shown here is derived from an EMBL/GenBank/DDBJ whole genome shotgun (WGS) entry which is preliminary data.</text>
</comment>
<dbReference type="InterPro" id="IPR029052">
    <property type="entry name" value="Metallo-depent_PP-like"/>
</dbReference>
<dbReference type="EMBL" id="JAAEDH010000015">
    <property type="protein sequence ID" value="MBR0656149.1"/>
    <property type="molecule type" value="Genomic_DNA"/>
</dbReference>
<gene>
    <name evidence="2" type="ORF">GXW79_13785</name>
</gene>
<evidence type="ECO:0000259" key="1">
    <source>
        <dbReference type="Pfam" id="PF00149"/>
    </source>
</evidence>
<reference evidence="2" key="2">
    <citation type="journal article" date="2021" name="Syst. Appl. Microbiol.">
        <title>Roseomonas hellenica sp. nov., isolated from roots of wild-growing Alkanna tinctoria.</title>
        <authorList>
            <person name="Rat A."/>
            <person name="Naranjo H.D."/>
            <person name="Lebbe L."/>
            <person name="Cnockaert M."/>
            <person name="Krigas N."/>
            <person name="Grigoriadou K."/>
            <person name="Maloupa E."/>
            <person name="Willems A."/>
        </authorList>
    </citation>
    <scope>NUCLEOTIDE SEQUENCE</scope>
    <source>
        <strain evidence="2">LMG 28251</strain>
    </source>
</reference>
<keyword evidence="3" id="KW-1185">Reference proteome</keyword>
<evidence type="ECO:0000313" key="3">
    <source>
        <dbReference type="Proteomes" id="UP001196068"/>
    </source>
</evidence>
<evidence type="ECO:0000313" key="2">
    <source>
        <dbReference type="EMBL" id="MBR0656149.1"/>
    </source>
</evidence>
<proteinExistence type="predicted"/>
<feature type="domain" description="Calcineurin-like phosphoesterase" evidence="1">
    <location>
        <begin position="9"/>
        <end position="213"/>
    </location>
</feature>
<dbReference type="Proteomes" id="UP001196068">
    <property type="component" value="Unassembled WGS sequence"/>
</dbReference>
<dbReference type="Gene3D" id="3.60.21.10">
    <property type="match status" value="1"/>
</dbReference>
<reference evidence="2" key="1">
    <citation type="submission" date="2020-01" db="EMBL/GenBank/DDBJ databases">
        <authorList>
            <person name="Rat A."/>
        </authorList>
    </citation>
    <scope>NUCLEOTIDE SEQUENCE</scope>
    <source>
        <strain evidence="2">LMG 28251</strain>
    </source>
</reference>
<dbReference type="InterPro" id="IPR004843">
    <property type="entry name" value="Calcineurin-like_PHP"/>
</dbReference>
<dbReference type="AlphaFoldDB" id="A0AAF1JXH3"/>
<name>A0AAF1JXH3_9PROT</name>